<keyword evidence="2" id="KW-0378">Hydrolase</keyword>
<proteinExistence type="predicted"/>
<evidence type="ECO:0000259" key="3">
    <source>
        <dbReference type="Pfam" id="PF07969"/>
    </source>
</evidence>
<sequence>MYDIKIKNARIRGRKDGLFDIGIRGKSIGAIDNNLPESGTQEIDAEGRLVTESFVNGHLHLCKVYTLEKAGQRALEEYQQNGMSNALDSIKSASDFKTQYDRRWIIENVRQACELAVKHGVTHIRAFADVDSKGRLEGIAAVLQAKKEYSDKIDLQVVAFPQDGLIREPEAPALMEEAIKMGADVCGGIPWIEYTEEEEQAHIDYISQLAVKYNKDISMLLDDVNDSEERTLEMLCKKVIEIGWQGRVTAQHCRAMELYPENYFCKLTALAKQAGIGFVTDPHTGPLHLRVKDLLRAGLHVGLGQDDIADAYYPYGECNMLQVAFLASHLLWMTSFQDMELLYDMITTSAAQVLGLNNHVLRVGGDADLAILQDKDVYHAIWHHLPPVCVIKDGKIITSL</sequence>
<comment type="caution">
    <text evidence="4">The sequence shown here is derived from an EMBL/GenBank/DDBJ whole genome shotgun (WGS) entry which is preliminary data.</text>
</comment>
<reference evidence="4" key="1">
    <citation type="journal article" date="2021" name="PeerJ">
        <title>Extensive microbial diversity within the chicken gut microbiome revealed by metagenomics and culture.</title>
        <authorList>
            <person name="Gilroy R."/>
            <person name="Ravi A."/>
            <person name="Getino M."/>
            <person name="Pursley I."/>
            <person name="Horton D.L."/>
            <person name="Alikhan N.F."/>
            <person name="Baker D."/>
            <person name="Gharbi K."/>
            <person name="Hall N."/>
            <person name="Watson M."/>
            <person name="Adriaenssens E.M."/>
            <person name="Foster-Nyarko E."/>
            <person name="Jarju S."/>
            <person name="Secka A."/>
            <person name="Antonio M."/>
            <person name="Oren A."/>
            <person name="Chaudhuri R.R."/>
            <person name="La Ragione R."/>
            <person name="Hildebrand F."/>
            <person name="Pallen M.J."/>
        </authorList>
    </citation>
    <scope>NUCLEOTIDE SEQUENCE</scope>
    <source>
        <strain evidence="4">ChiW19-6364</strain>
    </source>
</reference>
<dbReference type="SUPFAM" id="SSF51338">
    <property type="entry name" value="Composite domain of metallo-dependent hydrolases"/>
    <property type="match status" value="1"/>
</dbReference>
<dbReference type="Gene3D" id="2.30.40.10">
    <property type="entry name" value="Urease, subunit C, domain 1"/>
    <property type="match status" value="1"/>
</dbReference>
<dbReference type="PANTHER" id="PTHR32027:SF0">
    <property type="entry name" value="CYTOSINE DEAMINASE"/>
    <property type="match status" value="1"/>
</dbReference>
<dbReference type="Proteomes" id="UP000823850">
    <property type="component" value="Unassembled WGS sequence"/>
</dbReference>
<dbReference type="GO" id="GO:0046872">
    <property type="term" value="F:metal ion binding"/>
    <property type="evidence" value="ECO:0007669"/>
    <property type="project" value="UniProtKB-KW"/>
</dbReference>
<dbReference type="CDD" id="cd01293">
    <property type="entry name" value="Bact_CD"/>
    <property type="match status" value="1"/>
</dbReference>
<gene>
    <name evidence="4" type="ORF">H9913_12735</name>
</gene>
<organism evidence="4 5">
    <name type="scientific">Candidatus Blautia stercoripullorum</name>
    <dbReference type="NCBI Taxonomy" id="2838502"/>
    <lineage>
        <taxon>Bacteria</taxon>
        <taxon>Bacillati</taxon>
        <taxon>Bacillota</taxon>
        <taxon>Clostridia</taxon>
        <taxon>Lachnospirales</taxon>
        <taxon>Lachnospiraceae</taxon>
        <taxon>Blautia</taxon>
    </lineage>
</organism>
<dbReference type="PANTHER" id="PTHR32027">
    <property type="entry name" value="CYTOSINE DEAMINASE"/>
    <property type="match status" value="1"/>
</dbReference>
<dbReference type="InterPro" id="IPR032466">
    <property type="entry name" value="Metal_Hydrolase"/>
</dbReference>
<reference evidence="4" key="2">
    <citation type="submission" date="2021-04" db="EMBL/GenBank/DDBJ databases">
        <authorList>
            <person name="Gilroy R."/>
        </authorList>
    </citation>
    <scope>NUCLEOTIDE SEQUENCE</scope>
    <source>
        <strain evidence="4">ChiW19-6364</strain>
    </source>
</reference>
<evidence type="ECO:0000313" key="4">
    <source>
        <dbReference type="EMBL" id="HJD40876.1"/>
    </source>
</evidence>
<evidence type="ECO:0000313" key="5">
    <source>
        <dbReference type="Proteomes" id="UP000823850"/>
    </source>
</evidence>
<evidence type="ECO:0000256" key="2">
    <source>
        <dbReference type="ARBA" id="ARBA00022801"/>
    </source>
</evidence>
<dbReference type="InterPro" id="IPR011059">
    <property type="entry name" value="Metal-dep_hydrolase_composite"/>
</dbReference>
<dbReference type="InterPro" id="IPR052349">
    <property type="entry name" value="Metallo-hydrolase_Enzymes"/>
</dbReference>
<dbReference type="Pfam" id="PF07969">
    <property type="entry name" value="Amidohydro_3"/>
    <property type="match status" value="1"/>
</dbReference>
<dbReference type="GO" id="GO:0004131">
    <property type="term" value="F:cytosine deaminase activity"/>
    <property type="evidence" value="ECO:0007669"/>
    <property type="project" value="TreeGrafter"/>
</dbReference>
<dbReference type="EMBL" id="DWUX01000219">
    <property type="protein sequence ID" value="HJD40876.1"/>
    <property type="molecule type" value="Genomic_DNA"/>
</dbReference>
<name>A0A9D2U4J3_9FIRM</name>
<dbReference type="FunFam" id="3.20.20.140:FF:000019">
    <property type="entry name" value="Cytosine deaminase"/>
    <property type="match status" value="1"/>
</dbReference>
<dbReference type="Gene3D" id="3.20.20.140">
    <property type="entry name" value="Metal-dependent hydrolases"/>
    <property type="match status" value="1"/>
</dbReference>
<evidence type="ECO:0000256" key="1">
    <source>
        <dbReference type="ARBA" id="ARBA00022723"/>
    </source>
</evidence>
<accession>A0A9D2U4J3</accession>
<feature type="domain" description="Amidohydrolase 3" evidence="3">
    <location>
        <begin position="109"/>
        <end position="397"/>
    </location>
</feature>
<dbReference type="GO" id="GO:0035888">
    <property type="term" value="F:isoguanine deaminase activity"/>
    <property type="evidence" value="ECO:0007669"/>
    <property type="project" value="TreeGrafter"/>
</dbReference>
<keyword evidence="1" id="KW-0479">Metal-binding</keyword>
<dbReference type="GO" id="GO:0006209">
    <property type="term" value="P:cytosine catabolic process"/>
    <property type="evidence" value="ECO:0007669"/>
    <property type="project" value="TreeGrafter"/>
</dbReference>
<dbReference type="InterPro" id="IPR013108">
    <property type="entry name" value="Amidohydro_3"/>
</dbReference>
<protein>
    <submittedName>
        <fullName evidence="4">Amidohydrolase family protein</fullName>
    </submittedName>
</protein>
<dbReference type="AlphaFoldDB" id="A0A9D2U4J3"/>
<dbReference type="SUPFAM" id="SSF51556">
    <property type="entry name" value="Metallo-dependent hydrolases"/>
    <property type="match status" value="1"/>
</dbReference>